<evidence type="ECO:0000313" key="17">
    <source>
        <dbReference type="EMBL" id="ELR64818.1"/>
    </source>
</evidence>
<dbReference type="NCBIfam" id="TIGR03377">
    <property type="entry name" value="glycerol3P_GlpA"/>
    <property type="match status" value="1"/>
</dbReference>
<dbReference type="PRINTS" id="PR01001">
    <property type="entry name" value="FADG3PDH"/>
</dbReference>
<accession>L8J9F3</accession>
<dbReference type="RefSeq" id="WP_007466863.1">
    <property type="nucleotide sequence ID" value="NZ_AMZO01000021.1"/>
</dbReference>
<dbReference type="CDD" id="cd19946">
    <property type="entry name" value="GlpA-like_Fer2_BFD-like"/>
    <property type="match status" value="1"/>
</dbReference>
<evidence type="ECO:0000256" key="11">
    <source>
        <dbReference type="ARBA" id="ARBA00023002"/>
    </source>
</evidence>
<dbReference type="Gene3D" id="3.50.50.60">
    <property type="entry name" value="FAD/NAD(P)-binding domain"/>
    <property type="match status" value="1"/>
</dbReference>
<dbReference type="GO" id="GO:0010181">
    <property type="term" value="F:FMN binding"/>
    <property type="evidence" value="ECO:0007669"/>
    <property type="project" value="InterPro"/>
</dbReference>
<comment type="subunit">
    <text evidence="6">Composed of a catalytic GlpA/B dimer and of membrane bound GlpC.</text>
</comment>
<name>L8J9F3_9GAMM</name>
<feature type="domain" description="BFD-like [2Fe-2S]-binding" evidence="16">
    <location>
        <begin position="430"/>
        <end position="482"/>
    </location>
</feature>
<dbReference type="PANTHER" id="PTHR11985:SF35">
    <property type="entry name" value="ANAEROBIC GLYCEROL-3-PHOSPHATE DEHYDROGENASE SUBUNIT A"/>
    <property type="match status" value="1"/>
</dbReference>
<keyword evidence="18" id="KW-1185">Reference proteome</keyword>
<evidence type="ECO:0000256" key="4">
    <source>
        <dbReference type="ARBA" id="ARBA00005157"/>
    </source>
</evidence>
<dbReference type="PROSITE" id="PS00978">
    <property type="entry name" value="FAD_G3PDH_2"/>
    <property type="match status" value="1"/>
</dbReference>
<comment type="caution">
    <text evidence="17">The sequence shown here is derived from an EMBL/GenBank/DDBJ whole genome shotgun (WGS) entry which is preliminary data.</text>
</comment>
<dbReference type="GO" id="GO:0004368">
    <property type="term" value="F:glycerol-3-phosphate dehydrogenase (quinone) activity"/>
    <property type="evidence" value="ECO:0007669"/>
    <property type="project" value="UniProtKB-EC"/>
</dbReference>
<evidence type="ECO:0000256" key="7">
    <source>
        <dbReference type="ARBA" id="ARBA00013029"/>
    </source>
</evidence>
<keyword evidence="11" id="KW-0560">Oxidoreductase</keyword>
<evidence type="ECO:0000256" key="5">
    <source>
        <dbReference type="ARBA" id="ARBA00007330"/>
    </source>
</evidence>
<dbReference type="Gene3D" id="1.10.10.1100">
    <property type="entry name" value="BFD-like [2Fe-2S]-binding domain"/>
    <property type="match status" value="1"/>
</dbReference>
<evidence type="ECO:0000256" key="13">
    <source>
        <dbReference type="ARBA" id="ARBA00049055"/>
    </source>
</evidence>
<gene>
    <name evidence="17" type="ORF">C942_01908</name>
</gene>
<dbReference type="GO" id="GO:0005886">
    <property type="term" value="C:plasma membrane"/>
    <property type="evidence" value="ECO:0007669"/>
    <property type="project" value="UniProtKB-SubCell"/>
</dbReference>
<comment type="subcellular location">
    <subcellularLocation>
        <location evidence="3">Cell membrane</location>
        <topology evidence="3">Peripheral membrane protein</topology>
    </subcellularLocation>
</comment>
<evidence type="ECO:0000313" key="18">
    <source>
        <dbReference type="Proteomes" id="UP000011134"/>
    </source>
</evidence>
<evidence type="ECO:0000256" key="2">
    <source>
        <dbReference type="ARBA" id="ARBA00001974"/>
    </source>
</evidence>
<keyword evidence="8" id="KW-1003">Cell membrane</keyword>
<evidence type="ECO:0000256" key="9">
    <source>
        <dbReference type="ARBA" id="ARBA00022630"/>
    </source>
</evidence>
<dbReference type="NCBIfam" id="NF008313">
    <property type="entry name" value="PRK11101.1"/>
    <property type="match status" value="1"/>
</dbReference>
<dbReference type="InterPro" id="IPR006076">
    <property type="entry name" value="FAD-dep_OxRdtase"/>
</dbReference>
<dbReference type="InterPro" id="IPR036188">
    <property type="entry name" value="FAD/NAD-bd_sf"/>
</dbReference>
<dbReference type="Pfam" id="PF01266">
    <property type="entry name" value="DAO"/>
    <property type="match status" value="1"/>
</dbReference>
<dbReference type="InterPro" id="IPR000447">
    <property type="entry name" value="G3P_DH_FAD-dep"/>
</dbReference>
<dbReference type="InterPro" id="IPR007419">
    <property type="entry name" value="BFD-like_2Fe2S-bd_dom"/>
</dbReference>
<feature type="domain" description="FAD dependent oxidoreductase" evidence="15">
    <location>
        <begin position="8"/>
        <end position="357"/>
    </location>
</feature>
<evidence type="ECO:0000256" key="6">
    <source>
        <dbReference type="ARBA" id="ARBA00011331"/>
    </source>
</evidence>
<dbReference type="OrthoDB" id="9801699at2"/>
<protein>
    <recommendedName>
        <fullName evidence="7">glycerol-3-phosphate dehydrogenase</fullName>
        <ecNumber evidence="7">1.1.5.3</ecNumber>
    </recommendedName>
</protein>
<dbReference type="PANTHER" id="PTHR11985">
    <property type="entry name" value="GLYCEROL-3-PHOSPHATE DEHYDROGENASE"/>
    <property type="match status" value="1"/>
</dbReference>
<evidence type="ECO:0000256" key="12">
    <source>
        <dbReference type="ARBA" id="ARBA00023136"/>
    </source>
</evidence>
<dbReference type="FunFam" id="3.50.50.60:FF:000102">
    <property type="entry name" value="Glycerol-3-phosphate dehydrogenase"/>
    <property type="match status" value="1"/>
</dbReference>
<evidence type="ECO:0000256" key="1">
    <source>
        <dbReference type="ARBA" id="ARBA00001917"/>
    </source>
</evidence>
<keyword evidence="9" id="KW-0285">Flavoprotein</keyword>
<dbReference type="GO" id="GO:0046168">
    <property type="term" value="P:glycerol-3-phosphate catabolic process"/>
    <property type="evidence" value="ECO:0007669"/>
    <property type="project" value="TreeGrafter"/>
</dbReference>
<evidence type="ECO:0000259" key="15">
    <source>
        <dbReference type="Pfam" id="PF01266"/>
    </source>
</evidence>
<keyword evidence="12" id="KW-0472">Membrane</keyword>
<dbReference type="Proteomes" id="UP000011134">
    <property type="component" value="Unassembled WGS sequence"/>
</dbReference>
<dbReference type="EMBL" id="AMZO01000021">
    <property type="protein sequence ID" value="ELR64818.1"/>
    <property type="molecule type" value="Genomic_DNA"/>
</dbReference>
<evidence type="ECO:0000256" key="10">
    <source>
        <dbReference type="ARBA" id="ARBA00022827"/>
    </source>
</evidence>
<dbReference type="EC" id="1.1.5.3" evidence="7"/>
<evidence type="ECO:0000256" key="3">
    <source>
        <dbReference type="ARBA" id="ARBA00004202"/>
    </source>
</evidence>
<organism evidence="17 18">
    <name type="scientific">Photobacterium marinum</name>
    <dbReference type="NCBI Taxonomy" id="1056511"/>
    <lineage>
        <taxon>Bacteria</taxon>
        <taxon>Pseudomonadati</taxon>
        <taxon>Pseudomonadota</taxon>
        <taxon>Gammaproteobacteria</taxon>
        <taxon>Vibrionales</taxon>
        <taxon>Vibrionaceae</taxon>
        <taxon>Photobacterium</taxon>
    </lineage>
</organism>
<evidence type="ECO:0000259" key="16">
    <source>
        <dbReference type="Pfam" id="PF04324"/>
    </source>
</evidence>
<proteinExistence type="inferred from homology"/>
<keyword evidence="10" id="KW-0274">FAD</keyword>
<evidence type="ECO:0000256" key="8">
    <source>
        <dbReference type="ARBA" id="ARBA00022475"/>
    </source>
</evidence>
<dbReference type="InterPro" id="IPR041854">
    <property type="entry name" value="BFD-like_2Fe2S-bd_dom_sf"/>
</dbReference>
<reference evidence="17 18" key="1">
    <citation type="submission" date="2012-12" db="EMBL/GenBank/DDBJ databases">
        <title>Genome Assembly of Photobacterium sp. AK15.</title>
        <authorList>
            <person name="Khatri I."/>
            <person name="Vaidya B."/>
            <person name="Srinivas T.N.R."/>
            <person name="Subramanian S."/>
            <person name="Pinnaka A."/>
        </authorList>
    </citation>
    <scope>NUCLEOTIDE SEQUENCE [LARGE SCALE GENOMIC DNA]</scope>
    <source>
        <strain evidence="17 18">AK15</strain>
    </source>
</reference>
<dbReference type="PATRIC" id="fig|1056511.3.peg.2984"/>
<dbReference type="InterPro" id="IPR017752">
    <property type="entry name" value="G3P_DH_GlpA_su"/>
</dbReference>
<dbReference type="AlphaFoldDB" id="L8J9F3"/>
<comment type="similarity">
    <text evidence="5">Belongs to the FAD-dependent glycerol-3-phosphate dehydrogenase family.</text>
</comment>
<dbReference type="UniPathway" id="UPA00618">
    <property type="reaction ID" value="UER00673"/>
</dbReference>
<comment type="cofactor">
    <cofactor evidence="2">
        <name>FAD</name>
        <dbReference type="ChEBI" id="CHEBI:57692"/>
    </cofactor>
</comment>
<evidence type="ECO:0000256" key="14">
    <source>
        <dbReference type="SAM" id="MobiDB-lite"/>
    </source>
</evidence>
<dbReference type="GO" id="GO:0009331">
    <property type="term" value="C:glycerol-3-phosphate dehydrogenase (FAD) complex"/>
    <property type="evidence" value="ECO:0007669"/>
    <property type="project" value="InterPro"/>
</dbReference>
<dbReference type="SUPFAM" id="SSF51905">
    <property type="entry name" value="FAD/NAD(P)-binding domain"/>
    <property type="match status" value="1"/>
</dbReference>
<comment type="cofactor">
    <cofactor evidence="1">
        <name>FMN</name>
        <dbReference type="ChEBI" id="CHEBI:58210"/>
    </cofactor>
</comment>
<feature type="region of interest" description="Disordered" evidence="14">
    <location>
        <begin position="541"/>
        <end position="566"/>
    </location>
</feature>
<feature type="compositionally biased region" description="Basic and acidic residues" evidence="14">
    <location>
        <begin position="555"/>
        <end position="566"/>
    </location>
</feature>
<comment type="catalytic activity">
    <reaction evidence="13">
        <text>a quinone + sn-glycerol 3-phosphate = dihydroxyacetone phosphate + a quinol</text>
        <dbReference type="Rhea" id="RHEA:18977"/>
        <dbReference type="ChEBI" id="CHEBI:24646"/>
        <dbReference type="ChEBI" id="CHEBI:57597"/>
        <dbReference type="ChEBI" id="CHEBI:57642"/>
        <dbReference type="ChEBI" id="CHEBI:132124"/>
        <dbReference type="EC" id="1.1.5.3"/>
    </reaction>
</comment>
<dbReference type="FunFam" id="3.50.50.60:FF:000096">
    <property type="entry name" value="Glycerol-3-phosphate dehydrogenase"/>
    <property type="match status" value="1"/>
</dbReference>
<dbReference type="GO" id="GO:0050660">
    <property type="term" value="F:flavin adenine dinucleotide binding"/>
    <property type="evidence" value="ECO:0007669"/>
    <property type="project" value="InterPro"/>
</dbReference>
<dbReference type="GO" id="GO:0019563">
    <property type="term" value="P:glycerol catabolic process"/>
    <property type="evidence" value="ECO:0007669"/>
    <property type="project" value="UniProtKB-UniPathway"/>
</dbReference>
<dbReference type="Gene3D" id="3.30.9.10">
    <property type="entry name" value="D-Amino Acid Oxidase, subunit A, domain 2"/>
    <property type="match status" value="1"/>
</dbReference>
<dbReference type="SUPFAM" id="SSF54373">
    <property type="entry name" value="FAD-linked reductases, C-terminal domain"/>
    <property type="match status" value="1"/>
</dbReference>
<comment type="pathway">
    <text evidence="4">Polyol metabolism; glycerol degradation via glycerol kinase pathway; glycerone phosphate from sn-glycerol 3-phosphate (anaerobic route): step 1/1.</text>
</comment>
<sequence length="566" mass="62696">MKSWFETDVVIIGGGATGTGIMRDCALRGIPCILVERDDLASGTTGRNHGLLHSGARYAVTDQESAEECIQENRILKKIARHCVEDTQGLFISLPDDDLNFQKDFITACQKADIDVEQLTPQEALRLEPNCNPDLIGAVKVPDGTLDPFRLSSSNVLDAVEHGARLFNHTMVTGLIRDGHTVRGVKCLNLKTGEDFEIRAKQVVNAAGIWGQQICEYGDLNIKMFPAKGSLLILDYRINNLVINRCRKPSDADILVPGDTISLIGTTSERIDYDKIDDLRVTSKEIDILLEEGTKLAPIMANTRVLRAYAGVRPLVAVDGDTSGRNISRGIVLLDHAERDGMDGFVTITGGKLMTYRMMAEWATDLVAKKLGNTQPCITHEKPLPGSEQATTEKTKHTASLAKPIYQSAYYRHGGRAEKFLKNDKKSQAVICECEMVTCGEVEYAIKELDVHNLVDLRRRTRVGMGPCQGELCSYRAAGLFSEYGQTSGTQASHLLSDFLEERWKGIKPVFWGDAMREGEFTYWIYEGLFGVSDLPEQTVATEQTTEEQVTEKPLNTEEKTEEVAQ</sequence>
<dbReference type="Pfam" id="PF04324">
    <property type="entry name" value="Fer2_BFD"/>
    <property type="match status" value="1"/>
</dbReference>